<dbReference type="PANTHER" id="PTHR43818:SF11">
    <property type="entry name" value="BCDNA.GH03377"/>
    <property type="match status" value="1"/>
</dbReference>
<keyword evidence="5" id="KW-1185">Reference proteome</keyword>
<gene>
    <name evidence="4" type="ORF">E0485_09425</name>
</gene>
<dbReference type="Gene3D" id="3.30.360.10">
    <property type="entry name" value="Dihydrodipicolinate Reductase, domain 2"/>
    <property type="match status" value="1"/>
</dbReference>
<dbReference type="SUPFAM" id="SSF55347">
    <property type="entry name" value="Glyceraldehyde-3-phosphate dehydrogenase-like, C-terminal domain"/>
    <property type="match status" value="1"/>
</dbReference>
<evidence type="ECO:0000313" key="4">
    <source>
        <dbReference type="EMBL" id="TCZ77694.1"/>
    </source>
</evidence>
<dbReference type="InterPro" id="IPR055170">
    <property type="entry name" value="GFO_IDH_MocA-like_dom"/>
</dbReference>
<sequence length="375" mass="41889">MNNVRIGIIGVGIIGKMHLEEYAQIPGAEVIAVCDINESEARRAAEKFGIPHVYSDFRELLKRDDLDVVDVCLHNNFHAPVTIAALQSGKHVYCEKPIAGSYRDGQAMVEAARETGRMLHIQLATLYQTETLIAKDLIDSGKLGKLYHARSNGFRRRNRPYVDGYGTPFFTNKQTAGGGALYDMGVYHISQMLYLLGLPTPLRISGQTYQEMDMDKERRKQSGFDVEELGLGFVKFEGGITLDIMEAWAIHLGSMEGSSIVGSEGGIRLPMFVSNEVKTPFSFHSTVNDLDLDSTFDMDRMRLRRERMYLNHDAYQSSQKHLIAAIQGRVPLMPTAQLALQTMLISEGIYMSSKLGREVSAEEVIEQSQSLSLPM</sequence>
<evidence type="ECO:0000256" key="1">
    <source>
        <dbReference type="ARBA" id="ARBA00023002"/>
    </source>
</evidence>
<dbReference type="GO" id="GO:0000166">
    <property type="term" value="F:nucleotide binding"/>
    <property type="evidence" value="ECO:0007669"/>
    <property type="project" value="InterPro"/>
</dbReference>
<protein>
    <submittedName>
        <fullName evidence="4">Gfo/Idh/MocA family oxidoreductase</fullName>
    </submittedName>
</protein>
<dbReference type="AlphaFoldDB" id="A0A4R4ECL9"/>
<dbReference type="Pfam" id="PF01408">
    <property type="entry name" value="GFO_IDH_MocA"/>
    <property type="match status" value="1"/>
</dbReference>
<comment type="caution">
    <text evidence="4">The sequence shown here is derived from an EMBL/GenBank/DDBJ whole genome shotgun (WGS) entry which is preliminary data.</text>
</comment>
<evidence type="ECO:0000259" key="3">
    <source>
        <dbReference type="Pfam" id="PF22725"/>
    </source>
</evidence>
<accession>A0A4R4ECL9</accession>
<reference evidence="4 5" key="1">
    <citation type="submission" date="2019-03" db="EMBL/GenBank/DDBJ databases">
        <authorList>
            <person name="Kim M.K.M."/>
        </authorList>
    </citation>
    <scope>NUCLEOTIDE SEQUENCE [LARGE SCALE GENOMIC DNA]</scope>
    <source>
        <strain evidence="4 5">18JY21-1</strain>
    </source>
</reference>
<evidence type="ECO:0000313" key="5">
    <source>
        <dbReference type="Proteomes" id="UP000295418"/>
    </source>
</evidence>
<dbReference type="OrthoDB" id="9815825at2"/>
<dbReference type="InterPro" id="IPR000683">
    <property type="entry name" value="Gfo/Idh/MocA-like_OxRdtase_N"/>
</dbReference>
<dbReference type="SUPFAM" id="SSF51735">
    <property type="entry name" value="NAD(P)-binding Rossmann-fold domains"/>
    <property type="match status" value="1"/>
</dbReference>
<dbReference type="InterPro" id="IPR036291">
    <property type="entry name" value="NAD(P)-bd_dom_sf"/>
</dbReference>
<feature type="domain" description="Gfo/Idh/MocA-like oxidoreductase N-terminal" evidence="2">
    <location>
        <begin position="4"/>
        <end position="121"/>
    </location>
</feature>
<dbReference type="EMBL" id="SKFG01000008">
    <property type="protein sequence ID" value="TCZ77694.1"/>
    <property type="molecule type" value="Genomic_DNA"/>
</dbReference>
<evidence type="ECO:0000259" key="2">
    <source>
        <dbReference type="Pfam" id="PF01408"/>
    </source>
</evidence>
<name>A0A4R4ECL9_9BACL</name>
<dbReference type="Proteomes" id="UP000295418">
    <property type="component" value="Unassembled WGS sequence"/>
</dbReference>
<keyword evidence="1" id="KW-0560">Oxidoreductase</keyword>
<dbReference type="RefSeq" id="WP_132417778.1">
    <property type="nucleotide sequence ID" value="NZ_SKFG01000008.1"/>
</dbReference>
<organism evidence="4 5">
    <name type="scientific">Paenibacillus albiflavus</name>
    <dbReference type="NCBI Taxonomy" id="2545760"/>
    <lineage>
        <taxon>Bacteria</taxon>
        <taxon>Bacillati</taxon>
        <taxon>Bacillota</taxon>
        <taxon>Bacilli</taxon>
        <taxon>Bacillales</taxon>
        <taxon>Paenibacillaceae</taxon>
        <taxon>Paenibacillus</taxon>
    </lineage>
</organism>
<dbReference type="Pfam" id="PF22725">
    <property type="entry name" value="GFO_IDH_MocA_C3"/>
    <property type="match status" value="1"/>
</dbReference>
<dbReference type="GO" id="GO:0016491">
    <property type="term" value="F:oxidoreductase activity"/>
    <property type="evidence" value="ECO:0007669"/>
    <property type="project" value="UniProtKB-KW"/>
</dbReference>
<dbReference type="InterPro" id="IPR050463">
    <property type="entry name" value="Gfo/Idh/MocA_oxidrdct_glycsds"/>
</dbReference>
<feature type="domain" description="GFO/IDH/MocA-like oxidoreductase" evidence="3">
    <location>
        <begin position="134"/>
        <end position="268"/>
    </location>
</feature>
<dbReference type="Gene3D" id="3.40.50.720">
    <property type="entry name" value="NAD(P)-binding Rossmann-like Domain"/>
    <property type="match status" value="1"/>
</dbReference>
<dbReference type="PANTHER" id="PTHR43818">
    <property type="entry name" value="BCDNA.GH03377"/>
    <property type="match status" value="1"/>
</dbReference>
<proteinExistence type="predicted"/>